<comment type="caution">
    <text evidence="11">The sequence shown here is derived from an EMBL/GenBank/DDBJ whole genome shotgun (WGS) entry which is preliminary data.</text>
</comment>
<proteinExistence type="inferred from homology"/>
<feature type="region of interest" description="Disordered" evidence="9">
    <location>
        <begin position="3393"/>
        <end position="3412"/>
    </location>
</feature>
<feature type="compositionally biased region" description="Basic and acidic residues" evidence="9">
    <location>
        <begin position="2901"/>
        <end position="2925"/>
    </location>
</feature>
<feature type="coiled-coil region" evidence="8">
    <location>
        <begin position="2257"/>
        <end position="2291"/>
    </location>
</feature>
<feature type="coiled-coil region" evidence="8">
    <location>
        <begin position="2391"/>
        <end position="2425"/>
    </location>
</feature>
<feature type="compositionally biased region" description="Polar residues" evidence="9">
    <location>
        <begin position="3548"/>
        <end position="3558"/>
    </location>
</feature>
<keyword evidence="3" id="KW-0547">Nucleotide-binding</keyword>
<feature type="coiled-coil region" evidence="8">
    <location>
        <begin position="113"/>
        <end position="152"/>
    </location>
</feature>
<dbReference type="Gene3D" id="3.40.850.10">
    <property type="entry name" value="Kinesin motor domain"/>
    <property type="match status" value="1"/>
</dbReference>
<comment type="subcellular location">
    <subcellularLocation>
        <location evidence="1">Cytoplasm</location>
        <location evidence="1">Cytoskeleton</location>
    </subcellularLocation>
</comment>
<evidence type="ECO:0000256" key="4">
    <source>
        <dbReference type="ARBA" id="ARBA00022840"/>
    </source>
</evidence>
<keyword evidence="4" id="KW-0067">ATP-binding</keyword>
<dbReference type="InterPro" id="IPR027640">
    <property type="entry name" value="Kinesin-like_fam"/>
</dbReference>
<keyword evidence="5 8" id="KW-0175">Coiled coil</keyword>
<feature type="region of interest" description="Disordered" evidence="9">
    <location>
        <begin position="2292"/>
        <end position="2318"/>
    </location>
</feature>
<feature type="compositionally biased region" description="Acidic residues" evidence="9">
    <location>
        <begin position="894"/>
        <end position="904"/>
    </location>
</feature>
<feature type="coiled-coil region" evidence="8">
    <location>
        <begin position="1242"/>
        <end position="1368"/>
    </location>
</feature>
<evidence type="ECO:0000313" key="12">
    <source>
        <dbReference type="Proteomes" id="UP001159405"/>
    </source>
</evidence>
<feature type="coiled-coil region" evidence="8">
    <location>
        <begin position="3588"/>
        <end position="3734"/>
    </location>
</feature>
<feature type="coiled-coil region" evidence="8">
    <location>
        <begin position="334"/>
        <end position="361"/>
    </location>
</feature>
<dbReference type="PROSITE" id="PS00411">
    <property type="entry name" value="KINESIN_MOTOR_1"/>
    <property type="match status" value="1"/>
</dbReference>
<name>A0ABN8PP42_9CNID</name>
<reference evidence="11 12" key="1">
    <citation type="submission" date="2022-05" db="EMBL/GenBank/DDBJ databases">
        <authorList>
            <consortium name="Genoscope - CEA"/>
            <person name="William W."/>
        </authorList>
    </citation>
    <scope>NUCLEOTIDE SEQUENCE [LARGE SCALE GENOMIC DNA]</scope>
</reference>
<dbReference type="InterPro" id="IPR036961">
    <property type="entry name" value="Kinesin_motor_dom_sf"/>
</dbReference>
<organism evidence="11 12">
    <name type="scientific">Porites lobata</name>
    <dbReference type="NCBI Taxonomy" id="104759"/>
    <lineage>
        <taxon>Eukaryota</taxon>
        <taxon>Metazoa</taxon>
        <taxon>Cnidaria</taxon>
        <taxon>Anthozoa</taxon>
        <taxon>Hexacorallia</taxon>
        <taxon>Scleractinia</taxon>
        <taxon>Fungiina</taxon>
        <taxon>Poritidae</taxon>
        <taxon>Porites</taxon>
    </lineage>
</organism>
<feature type="compositionally biased region" description="Polar residues" evidence="9">
    <location>
        <begin position="2926"/>
        <end position="2945"/>
    </location>
</feature>
<feature type="region of interest" description="Disordered" evidence="9">
    <location>
        <begin position="3539"/>
        <end position="3558"/>
    </location>
</feature>
<evidence type="ECO:0000256" key="2">
    <source>
        <dbReference type="ARBA" id="ARBA00022490"/>
    </source>
</evidence>
<feature type="domain" description="Kinesin motor" evidence="10">
    <location>
        <begin position="1"/>
        <end position="265"/>
    </location>
</feature>
<feature type="compositionally biased region" description="Polar residues" evidence="9">
    <location>
        <begin position="942"/>
        <end position="959"/>
    </location>
</feature>
<accession>A0ABN8PP42</accession>
<feature type="region of interest" description="Disordered" evidence="9">
    <location>
        <begin position="1085"/>
        <end position="1127"/>
    </location>
</feature>
<evidence type="ECO:0000256" key="5">
    <source>
        <dbReference type="ARBA" id="ARBA00023054"/>
    </source>
</evidence>
<feature type="compositionally biased region" description="Acidic residues" evidence="9">
    <location>
        <begin position="999"/>
        <end position="1013"/>
    </location>
</feature>
<evidence type="ECO:0000313" key="11">
    <source>
        <dbReference type="EMBL" id="CAH3147903.1"/>
    </source>
</evidence>
<feature type="compositionally biased region" description="Basic and acidic residues" evidence="9">
    <location>
        <begin position="3359"/>
        <end position="3372"/>
    </location>
</feature>
<dbReference type="Pfam" id="PF00225">
    <property type="entry name" value="Kinesin"/>
    <property type="match status" value="2"/>
</dbReference>
<feature type="compositionally biased region" description="Polar residues" evidence="9">
    <location>
        <begin position="521"/>
        <end position="539"/>
    </location>
</feature>
<feature type="coiled-coil region" evidence="8">
    <location>
        <begin position="1137"/>
        <end position="1213"/>
    </location>
</feature>
<feature type="region of interest" description="Disordered" evidence="9">
    <location>
        <begin position="3420"/>
        <end position="3487"/>
    </location>
</feature>
<feature type="compositionally biased region" description="Basic and acidic residues" evidence="9">
    <location>
        <begin position="3871"/>
        <end position="3884"/>
    </location>
</feature>
<keyword evidence="12" id="KW-1185">Reference proteome</keyword>
<feature type="region of interest" description="Disordered" evidence="9">
    <location>
        <begin position="997"/>
        <end position="1018"/>
    </location>
</feature>
<feature type="compositionally biased region" description="Polar residues" evidence="9">
    <location>
        <begin position="3425"/>
        <end position="3436"/>
    </location>
</feature>
<feature type="compositionally biased region" description="Basic and acidic residues" evidence="9">
    <location>
        <begin position="1858"/>
        <end position="1879"/>
    </location>
</feature>
<dbReference type="InterPro" id="IPR019821">
    <property type="entry name" value="Kinesin_motor_CS"/>
</dbReference>
<evidence type="ECO:0000256" key="7">
    <source>
        <dbReference type="PROSITE-ProRule" id="PRU00283"/>
    </source>
</evidence>
<dbReference type="PANTHER" id="PTHR47969:SF15">
    <property type="entry name" value="CHROMOSOME-ASSOCIATED KINESIN KIF4A-RELATED"/>
    <property type="match status" value="1"/>
</dbReference>
<feature type="compositionally biased region" description="Acidic residues" evidence="9">
    <location>
        <begin position="3015"/>
        <end position="3029"/>
    </location>
</feature>
<feature type="compositionally biased region" description="Basic and acidic residues" evidence="9">
    <location>
        <begin position="3453"/>
        <end position="3463"/>
    </location>
</feature>
<feature type="compositionally biased region" description="Polar residues" evidence="9">
    <location>
        <begin position="3858"/>
        <end position="3870"/>
    </location>
</feature>
<feature type="region of interest" description="Disordered" evidence="9">
    <location>
        <begin position="513"/>
        <end position="547"/>
    </location>
</feature>
<feature type="region of interest" description="Disordered" evidence="9">
    <location>
        <begin position="675"/>
        <end position="744"/>
    </location>
</feature>
<feature type="coiled-coil region" evidence="8">
    <location>
        <begin position="3220"/>
        <end position="3275"/>
    </location>
</feature>
<feature type="region of interest" description="Disordered" evidence="9">
    <location>
        <begin position="2848"/>
        <end position="2868"/>
    </location>
</feature>
<feature type="compositionally biased region" description="Basic and acidic residues" evidence="9">
    <location>
        <begin position="2443"/>
        <end position="2478"/>
    </location>
</feature>
<sequence length="3918" mass="446472">MCSFLQVYQEKVYDLLNPRLMVDLPVREHPKKGVYVANLTQHEVKSAGDVFALLEVGKQHLVIAETKMVRHSSRSHSIMQLIIERRLKEHIANEKPPSESDTSASQETVQESIMAVDETINNLIKELKQERKSHHKRERECLKELMEKELNNGNNFEGDLILKGKINLCDLAGSERLTKTKAEGVRLTEAKYLNTSLLELGNVIYALARGHKRHVPYRNSTLTRLLQDCLGDNGKTNFIICIAPSLAEVNETKCSLNFGLRAMRITNVARLNVEVDYKVLAERLAKKLEDHDIKYKFEKLEYLREIQRLKSAITCYQESENFAGKDHEKLVSVIANLSKSVQREKEEKNNLQTKLVCLKKQVSQPMGSSPDVEAILLAELMSLDLLANLQTPDVAKSILSDTSLPAKVKSHLALFETQEALLSNAGCFLQLLDLHLVCNQDFMWRKDGAPGTKDHLQFTLPRPGVVEMSPKDSSRSVFQEPNLSLSMCNPESDETSTGLAGGVRKMLVKLIGRDSRERTSPDAQPSARSFSNGQGSLSGNDGRVTMPGRREIMVKTKALLKQLSNSKGNVEQQVLNLMSSLVEEQVNGSEESLAETLQWNELRKKLTRLIMFRRNNMPSLTDADLWANSENLNSVLENCLRFVIIDKTLLACLLVIELIDLRQACEIIEGRRHFPTDPNQSIAQEDTLNPNKSYNEKSGVKGDIEISTSTGNRKGAFAGQENGKKPKESISPRREKLRNLKHSKTELEKEISEVHEDTSKLETELFSTMEEKTKVEEELFGMKHHVTKLRSELFHLKLEKSNLENDVKRSQSQENLQQSIDGDDGKVVVESPKEVVRTYPELSDVMEVSHESNDSENSSQMSDGHESREAFLKTCMENISKIYPFMPHPGVEAASDDELTDDQEPTFSDANIDDSDEEIIITKLARSLRSPCTSPAKEKSSEATSPSKSGKKLNATSLGPRQKAIMANDNNEDLKSKSKEALMKQIQELKRKLHKTEQELAEAQESSEDLEEELDHKKGQLAEAQETITNLENQLVEEKENCEQVREEYFNVKTQRDILDEKIKALRSELERVLVRENNALSAALKTSQGYRSDNPPPSPTKITTKSSLKSPGKTKVGKIDLRNPPQTQFTSNEMEVVGLLEETAELKVKLDKATQEKARLEKSQKFQEEKSARMTAALRTSEDACSRLKNEFAILKKEKMKLEGEVVDIRNNNLKIVDELQKYKDKSSRLEKDIEAISYMSTRLEKDNKMLEMEISQMESDLSSCKSKHEVASKECKRLNQERVQVEKECEKALHELETLKIQNTQLLESEESEQKRLNCNLQKELAGMAEYQEALENEYSKVKSMEQSLRQELAKVSSRVVEVQTELATVTQNSHTEGAIAIFREGSLSFGQESHNNTQKPELIKGKKTFNKTPSKKFYTITHTSEDEIGDTSSSIAESPADESKQLEHEYQLLKLENGYLQQQLSESEHVLTMYRQDLESAHDLIDKLQANEAKVLPIDQKNELPEEDCKTPSDKDDTIKEIKEYPDNANDEYKLLEEKHAELTREYEILRQQYQEALTDKEKEADGMARETTNLIQSVPAIDQTEKVVLSAKKDVSGLTERITELEADNGHLKIQAEELSRNEMAKIVLIRSLDDAKQEITQLKSENEELRAQSDVKILQQSTSGGLPNPLQLEPMKDVYRRVTSDDDEVIKRKLEEDLLKVTSEKLKLEFELASANKDCERLKNDLDHSESERNLLNSQLNDNIEKAANLEVRLVEMRCSCETIKEEINMLKNQKRQESFHLHEASVCKEILEKRLEDSLKENNFLRQELDTLHEERRESEKNSAKLEKEKDQLTIEIENVKTQIRKLELEFEESKAESETRQNEKNQDEKMTHGDSGMENFVGYSKRNKDDQEQSPCHREEVYITTDHSQMKNPLEEVKNVKESHENITITTTDSCGQCKAKEDEATVNYQTENKSQGERTTFDTLEIEKHTILLEKEKRLLEKELTRVQEECSKLKHKLEVIKYASENTQTQEERRKDLEERHEQLQKELQELRALNQRLETECDDSHKLIQELEVKTKALESLQKELHCFHKENERLTHEVEIIQNTSKAMTDHQRSRESLESENATLKEKLERLKDCNGKLQAEIEELGRELLTFKEQSRNISQDSSEKSNVSLQNQVEKLQKMQKHLESELASSREKIKELELANESLRKENKAVKGRIKSLEQRNEELRRKDDKKKTNNVENKPKAKIKGEPIALKDSKEATSVTSKTAEETAKNLQTKIELLENDKIQLEEKLNSLKEKSNGAVKPAPRATMATQTTELQSEDETVETLNTVTPSILKDHNKANAKPENESASTPLTIDMQTGYSLMAKEKLVLERKATHFARTQMQLEQAFAKAMKENAMLKAKVGEKENVLEILREKVHELEKKNSAHLSSVDLKQNVLISSDSESEFEQDKATDPSTKDRGKSENADSETSLHEALKSAKSNRECPSNPLQPDVEESRREKEKLVEMAKLKLQQESWENVPKQQEDLQLLVMEVEKLTTANNHSCLIKPSRIEVEQPQRASAPVDKETTTGLDRDVPQFILPSNHGCEPKSVQPDVADQIVTQKETKELVQENQCFKTDKDDVEDALAQKGHETLSEESTEEQQATFKGVCQLKTTQFEFGREQLVEHDDRKCLENLAQENELLKQERESLLEELEEANKQKNWTENELKHNKESCLKQEQEMKLLLSSYSQEKESLLKEVENTSTDCRKAKEKLRELQQIESDFDDIRRKSKEAEHLITELEKDLLSQTEMKNELKRELQTCQNQLQKMTDLEKQLHSCRAEIKDLQYRNEHLTEEVKRWKDANEAQYSSLQLVKAEKPKRNSASTNPSTKSFQSRCVQTITSFYKWENNVLEDKTVANASHGDNASHAENAKGIDNDKENSYQNKTEDVSNNTNAVESNSYGVQSISRSDIPEGNFDHPEKTAEMTLSNCTGPKMLEEAIYYQGLPIPIIIVSQFDDIGISRSEHTATFSLRIEDFECDSPNDQSTPDEENEKFEHSVDKERCREMKPEGPVGFINTLQDMNEKTFEINLPSETEFTIMENEYPGASYTTVVLEPGETSSLEAPSNLLLTDQQISDDAPSDALSSKPMEIEEISSNDREIPDTNTDTDISKTRRELEWNISSLKSELAQRAEEHEKNQLEIGALMDEKLCMKREISSLVSECESLRAKTAVLQTQNEAILKEQILNDEELEELQQNLRDLKQEKNEIEEAKKNLESQNARLEIELSDAMETKEAMERELFRVSSEDTDASKLRLETQLHDITERYTKLETVLSCVLDENSQMTAQLSALQSENNMLKSFKIMEITDNCTQFSPRTTEDESDGEGRQSEKRKEAETLTKPFTSKANLTLSVDEKLIQVPSTNSPPSPNGQGRAVSNVTPCQAEGKAGENTYQLPRSSNVSRQKKTELSIDHVGNSLDEEKSIKRDRGPLTAENSHQSLRSSHDARNGRTPPLLTDYERALTEKSLKHATPMINRLPQRKRLKNNSRKYASFDPMYDASEDVLTRDSDDNDSSMEVNNTSSSLVSATDLDMSISSDQISSEDSTNIGPEIRVLQKMQKELAETKCSNVLVKNELSIIKRHNSDLQSQVQKLLSRNNHLKTKMCERTLSVKRMEKEVSSIKDDNNRLQQEALAMQEEMSRLEKEKAKFERNMSSTKSENKRLKSDLSSIKAESYRTMKELVNLQSENRRLQLEIGKLREEIRSFKGVLSDESVSQELPLWGSLSNGDLRSVSRRGLQERPARQDSIYLQQRASTDIAFSQHKQHTERTQMPELLPLNLTAELNDQHSDGGSIGKALTSSADTISGNSSVGTRAPDPLSRLASPLSFTSEGSLPSEQNGRDENEHNREKVAQQDQDEDEGKGKNKKKIKTILRKLQNSKKTKSSK</sequence>
<feature type="compositionally biased region" description="Polar residues" evidence="9">
    <location>
        <begin position="3830"/>
        <end position="3844"/>
    </location>
</feature>
<feature type="coiled-coil region" evidence="8">
    <location>
        <begin position="1529"/>
        <end position="1657"/>
    </location>
</feature>
<evidence type="ECO:0000256" key="6">
    <source>
        <dbReference type="ARBA" id="ARBA00023212"/>
    </source>
</evidence>
<gene>
    <name evidence="11" type="ORF">PLOB_00046329</name>
</gene>
<evidence type="ECO:0000256" key="3">
    <source>
        <dbReference type="ARBA" id="ARBA00022741"/>
    </source>
</evidence>
<feature type="compositionally biased region" description="Low complexity" evidence="9">
    <location>
        <begin position="1101"/>
        <end position="1112"/>
    </location>
</feature>
<dbReference type="PANTHER" id="PTHR47969">
    <property type="entry name" value="CHROMOSOME-ASSOCIATED KINESIN KIF4A-RELATED"/>
    <property type="match status" value="1"/>
</dbReference>
<feature type="compositionally biased region" description="Basic and acidic residues" evidence="9">
    <location>
        <begin position="722"/>
        <end position="744"/>
    </location>
</feature>
<feature type="region of interest" description="Disordered" evidence="9">
    <location>
        <begin position="1858"/>
        <end position="1884"/>
    </location>
</feature>
<feature type="region of interest" description="Disordered" evidence="9">
    <location>
        <begin position="3816"/>
        <end position="3918"/>
    </location>
</feature>
<feature type="region of interest" description="Disordered" evidence="9">
    <location>
        <begin position="2436"/>
        <end position="2497"/>
    </location>
</feature>
<feature type="compositionally biased region" description="Basic and acidic residues" evidence="9">
    <location>
        <begin position="694"/>
        <end position="704"/>
    </location>
</feature>
<feature type="region of interest" description="Disordered" evidence="9">
    <location>
        <begin position="3015"/>
        <end position="3035"/>
    </location>
</feature>
<feature type="region of interest" description="Disordered" evidence="9">
    <location>
        <begin position="887"/>
        <end position="977"/>
    </location>
</feature>
<dbReference type="InterPro" id="IPR027417">
    <property type="entry name" value="P-loop_NTPase"/>
</dbReference>
<protein>
    <recommendedName>
        <fullName evidence="10">Kinesin motor domain-containing protein</fullName>
    </recommendedName>
</protein>
<comment type="caution">
    <text evidence="7">Lacks conserved residue(s) required for the propagation of feature annotation.</text>
</comment>
<evidence type="ECO:0000256" key="8">
    <source>
        <dbReference type="SAM" id="Coils"/>
    </source>
</evidence>
<evidence type="ECO:0000256" key="1">
    <source>
        <dbReference type="ARBA" id="ARBA00004245"/>
    </source>
</evidence>
<feature type="coiled-coil region" evidence="8">
    <location>
        <begin position="2669"/>
        <end position="2839"/>
    </location>
</feature>
<comment type="similarity">
    <text evidence="7">Belongs to the TRAFAC class myosin-kinesin ATPase superfamily. Kinesin family.</text>
</comment>
<keyword evidence="6" id="KW-0206">Cytoskeleton</keyword>
<evidence type="ECO:0000259" key="10">
    <source>
        <dbReference type="PROSITE" id="PS50067"/>
    </source>
</evidence>
<feature type="compositionally biased region" description="Polar residues" evidence="9">
    <location>
        <begin position="677"/>
        <end position="693"/>
    </location>
</feature>
<feature type="compositionally biased region" description="Basic residues" evidence="9">
    <location>
        <begin position="3896"/>
        <end position="3918"/>
    </location>
</feature>
<dbReference type="InterPro" id="IPR001752">
    <property type="entry name" value="Kinesin_motor_dom"/>
</dbReference>
<evidence type="ECO:0000256" key="9">
    <source>
        <dbReference type="SAM" id="MobiDB-lite"/>
    </source>
</evidence>
<dbReference type="SMART" id="SM00129">
    <property type="entry name" value="KISc"/>
    <property type="match status" value="1"/>
</dbReference>
<dbReference type="SUPFAM" id="SSF52540">
    <property type="entry name" value="P-loop containing nucleoside triphosphate hydrolases"/>
    <property type="match status" value="1"/>
</dbReference>
<feature type="region of interest" description="Disordered" evidence="9">
    <location>
        <begin position="843"/>
        <end position="867"/>
    </location>
</feature>
<feature type="region of interest" description="Disordered" evidence="9">
    <location>
        <begin position="1423"/>
        <end position="1447"/>
    </location>
</feature>
<feature type="region of interest" description="Disordered" evidence="9">
    <location>
        <begin position="804"/>
        <end position="823"/>
    </location>
</feature>
<dbReference type="Proteomes" id="UP001159405">
    <property type="component" value="Unassembled WGS sequence"/>
</dbReference>
<dbReference type="EMBL" id="CALNXK010000082">
    <property type="protein sequence ID" value="CAH3147903.1"/>
    <property type="molecule type" value="Genomic_DNA"/>
</dbReference>
<keyword evidence="2" id="KW-0963">Cytoplasm</keyword>
<feature type="compositionally biased region" description="Polar residues" evidence="9">
    <location>
        <begin position="2858"/>
        <end position="2868"/>
    </location>
</feature>
<feature type="region of interest" description="Disordered" evidence="9">
    <location>
        <begin position="2202"/>
        <end position="2240"/>
    </location>
</feature>
<dbReference type="PROSITE" id="PS50067">
    <property type="entry name" value="KINESIN_MOTOR_2"/>
    <property type="match status" value="1"/>
</dbReference>
<feature type="region of interest" description="Disordered" evidence="9">
    <location>
        <begin position="3345"/>
        <end position="3380"/>
    </location>
</feature>
<feature type="region of interest" description="Disordered" evidence="9">
    <location>
        <begin position="2896"/>
        <end position="2945"/>
    </location>
</feature>